<organism evidence="1 2">
    <name type="scientific">Gnomoniopsis smithogilvyi</name>
    <dbReference type="NCBI Taxonomy" id="1191159"/>
    <lineage>
        <taxon>Eukaryota</taxon>
        <taxon>Fungi</taxon>
        <taxon>Dikarya</taxon>
        <taxon>Ascomycota</taxon>
        <taxon>Pezizomycotina</taxon>
        <taxon>Sordariomycetes</taxon>
        <taxon>Sordariomycetidae</taxon>
        <taxon>Diaporthales</taxon>
        <taxon>Gnomoniaceae</taxon>
        <taxon>Gnomoniopsis</taxon>
    </lineage>
</organism>
<name>A0A9W8YXY5_9PEZI</name>
<dbReference type="Proteomes" id="UP001140453">
    <property type="component" value="Unassembled WGS sequence"/>
</dbReference>
<evidence type="ECO:0000313" key="1">
    <source>
        <dbReference type="EMBL" id="KAJ4393908.1"/>
    </source>
</evidence>
<sequence length="124" mass="13629">MAKSAILDGRLEPCTVTKRKHEDAIDLENETPRRDSKAVEKCVADLDNKVKAISGDSMSMGTAIYANSAGKHMKLGAKLADVAHPLGFYLLLSLANASHMNPERLLQNVWNAMCQQRLNLHQSV</sequence>
<accession>A0A9W8YXY5</accession>
<gene>
    <name evidence="1" type="ORF">N0V93_003125</name>
</gene>
<comment type="caution">
    <text evidence="1">The sequence shown here is derived from an EMBL/GenBank/DDBJ whole genome shotgun (WGS) entry which is preliminary data.</text>
</comment>
<evidence type="ECO:0000313" key="2">
    <source>
        <dbReference type="Proteomes" id="UP001140453"/>
    </source>
</evidence>
<dbReference type="EMBL" id="JAPEVB010000002">
    <property type="protein sequence ID" value="KAJ4393908.1"/>
    <property type="molecule type" value="Genomic_DNA"/>
</dbReference>
<dbReference type="AlphaFoldDB" id="A0A9W8YXY5"/>
<reference evidence="1" key="1">
    <citation type="submission" date="2022-10" db="EMBL/GenBank/DDBJ databases">
        <title>Tapping the CABI collections for fungal endophytes: first genome assemblies for Collariella, Neodidymelliopsis, Ascochyta clinopodiicola, Didymella pomorum, Didymosphaeria variabile, Neocosmospora piperis and Neocucurbitaria cava.</title>
        <authorList>
            <person name="Hill R."/>
        </authorList>
    </citation>
    <scope>NUCLEOTIDE SEQUENCE</scope>
    <source>
        <strain evidence="1">IMI 355082</strain>
    </source>
</reference>
<proteinExistence type="predicted"/>
<protein>
    <submittedName>
        <fullName evidence="1">Uncharacterized protein</fullName>
    </submittedName>
</protein>
<keyword evidence="2" id="KW-1185">Reference proteome</keyword>